<dbReference type="AlphaFoldDB" id="A0ABD0P7L0"/>
<comment type="caution">
    <text evidence="2">The sequence shown here is derived from an EMBL/GenBank/DDBJ whole genome shotgun (WGS) entry which is preliminary data.</text>
</comment>
<evidence type="ECO:0000313" key="3">
    <source>
        <dbReference type="Proteomes" id="UP001529510"/>
    </source>
</evidence>
<accession>A0ABD0P7L0</accession>
<sequence length="63" mass="6762">MNCLWRSVKGRPPPPTTPPSSCPTGLFAIQQLPFDSDKIYMGAAATNPIVSRHGLRRAGAVAR</sequence>
<organism evidence="2 3">
    <name type="scientific">Cirrhinus mrigala</name>
    <name type="common">Mrigala</name>
    <dbReference type="NCBI Taxonomy" id="683832"/>
    <lineage>
        <taxon>Eukaryota</taxon>
        <taxon>Metazoa</taxon>
        <taxon>Chordata</taxon>
        <taxon>Craniata</taxon>
        <taxon>Vertebrata</taxon>
        <taxon>Euteleostomi</taxon>
        <taxon>Actinopterygii</taxon>
        <taxon>Neopterygii</taxon>
        <taxon>Teleostei</taxon>
        <taxon>Ostariophysi</taxon>
        <taxon>Cypriniformes</taxon>
        <taxon>Cyprinidae</taxon>
        <taxon>Labeoninae</taxon>
        <taxon>Labeonini</taxon>
        <taxon>Cirrhinus</taxon>
    </lineage>
</organism>
<name>A0ABD0P7L0_CIRMR</name>
<keyword evidence="3" id="KW-1185">Reference proteome</keyword>
<protein>
    <submittedName>
        <fullName evidence="2">Uncharacterized protein</fullName>
    </submittedName>
</protein>
<dbReference type="Proteomes" id="UP001529510">
    <property type="component" value="Unassembled WGS sequence"/>
</dbReference>
<evidence type="ECO:0000256" key="1">
    <source>
        <dbReference type="SAM" id="MobiDB-lite"/>
    </source>
</evidence>
<reference evidence="2 3" key="1">
    <citation type="submission" date="2024-05" db="EMBL/GenBank/DDBJ databases">
        <title>Genome sequencing and assembly of Indian major carp, Cirrhinus mrigala (Hamilton, 1822).</title>
        <authorList>
            <person name="Mohindra V."/>
            <person name="Chowdhury L.M."/>
            <person name="Lal K."/>
            <person name="Jena J.K."/>
        </authorList>
    </citation>
    <scope>NUCLEOTIDE SEQUENCE [LARGE SCALE GENOMIC DNA]</scope>
    <source>
        <strain evidence="2">CM1030</strain>
        <tissue evidence="2">Blood</tissue>
    </source>
</reference>
<feature type="region of interest" description="Disordered" evidence="1">
    <location>
        <begin position="1"/>
        <end position="23"/>
    </location>
</feature>
<feature type="non-terminal residue" evidence="2">
    <location>
        <position position="63"/>
    </location>
</feature>
<feature type="compositionally biased region" description="Pro residues" evidence="1">
    <location>
        <begin position="11"/>
        <end position="21"/>
    </location>
</feature>
<gene>
    <name evidence="2" type="ORF">M9458_037243</name>
</gene>
<evidence type="ECO:0000313" key="2">
    <source>
        <dbReference type="EMBL" id="KAL0169021.1"/>
    </source>
</evidence>
<proteinExistence type="predicted"/>
<dbReference type="EMBL" id="JAMKFB020000018">
    <property type="protein sequence ID" value="KAL0169021.1"/>
    <property type="molecule type" value="Genomic_DNA"/>
</dbReference>